<sequence>VNWKDECERCYLKIEGRLTPYIPKNSVTEDGTNDEEQL</sequence>
<accession>A0AC35GRK2</accession>
<protein>
    <submittedName>
        <fullName evidence="2">Uncharacterized protein</fullName>
    </submittedName>
</protein>
<proteinExistence type="predicted"/>
<name>A0AC35GRK2_9BILA</name>
<evidence type="ECO:0000313" key="2">
    <source>
        <dbReference type="WBParaSite" id="PS1159_v2.g8081.t1"/>
    </source>
</evidence>
<organism evidence="1 2">
    <name type="scientific">Panagrolaimus sp. PS1159</name>
    <dbReference type="NCBI Taxonomy" id="55785"/>
    <lineage>
        <taxon>Eukaryota</taxon>
        <taxon>Metazoa</taxon>
        <taxon>Ecdysozoa</taxon>
        <taxon>Nematoda</taxon>
        <taxon>Chromadorea</taxon>
        <taxon>Rhabditida</taxon>
        <taxon>Tylenchina</taxon>
        <taxon>Panagrolaimomorpha</taxon>
        <taxon>Panagrolaimoidea</taxon>
        <taxon>Panagrolaimidae</taxon>
        <taxon>Panagrolaimus</taxon>
    </lineage>
</organism>
<dbReference type="Proteomes" id="UP000887580">
    <property type="component" value="Unplaced"/>
</dbReference>
<reference evidence="2" key="1">
    <citation type="submission" date="2022-11" db="UniProtKB">
        <authorList>
            <consortium name="WormBaseParasite"/>
        </authorList>
    </citation>
    <scope>IDENTIFICATION</scope>
</reference>
<dbReference type="WBParaSite" id="PS1159_v2.g8081.t1">
    <property type="protein sequence ID" value="PS1159_v2.g8081.t1"/>
    <property type="gene ID" value="PS1159_v2.g8081"/>
</dbReference>
<evidence type="ECO:0000313" key="1">
    <source>
        <dbReference type="Proteomes" id="UP000887580"/>
    </source>
</evidence>